<protein>
    <submittedName>
        <fullName evidence="1">Uncharacterized protein</fullName>
    </submittedName>
</protein>
<evidence type="ECO:0000313" key="1">
    <source>
        <dbReference type="EMBL" id="MDH2052565.1"/>
    </source>
</evidence>
<gene>
    <name evidence="1" type="ORF">N5K24_19330</name>
</gene>
<reference evidence="1" key="1">
    <citation type="submission" date="2022-09" db="EMBL/GenBank/DDBJ databases">
        <title>Intensive care unit water sources are persistently colonized with multi-drug resistant bacteria and are the site of extensive horizontal gene transfer of antibiotic resistance genes.</title>
        <authorList>
            <person name="Diorio-Toth L."/>
        </authorList>
    </citation>
    <scope>NUCLEOTIDE SEQUENCE</scope>
    <source>
        <strain evidence="1">GD03676</strain>
    </source>
</reference>
<dbReference type="RefSeq" id="WP_280028069.1">
    <property type="nucleotide sequence ID" value="NZ_JAOCKG010000008.1"/>
</dbReference>
<sequence length="342" mass="38654">MAVPVTITFYKISRCGLYEFRGEEPVLGDMAWMLNDIEKWSDGAKLSETKTFTPVEDGSLPVYLADIGSKAGRWLVTLWNETHEEGEKVPSLMANSGVGKASVILNDVKEGSIPGFATYFWFIPAEGVFATLRFSRPFTGQAALQTYMAKYLEYYSSYTVRDEDDTEDEFTVLGYRKGERGEPQRLHPRFRARIYTKKGDHEFVIDNVESIRRVLKKDTLSLADREELATWQKALALAHIIPKKGARTITEAKFETSIEVELDERAINSIISTWEADGGAESGTDYGFLMHGDSKEYWLSKSIARDQFELSLDGADPALIDTELLLNELHRQYKDIAAILKT</sequence>
<proteinExistence type="predicted"/>
<evidence type="ECO:0000313" key="2">
    <source>
        <dbReference type="Proteomes" id="UP001161276"/>
    </source>
</evidence>
<comment type="caution">
    <text evidence="1">The sequence shown here is derived from an EMBL/GenBank/DDBJ whole genome shotgun (WGS) entry which is preliminary data.</text>
</comment>
<dbReference type="Proteomes" id="UP001161276">
    <property type="component" value="Unassembled WGS sequence"/>
</dbReference>
<dbReference type="AlphaFoldDB" id="A0AA43B222"/>
<dbReference type="EMBL" id="JAOCKG010000008">
    <property type="protein sequence ID" value="MDH2052565.1"/>
    <property type="molecule type" value="Genomic_DNA"/>
</dbReference>
<name>A0AA43B222_9BURK</name>
<organism evidence="1 2">
    <name type="scientific">Achromobacter marplatensis</name>
    <dbReference type="NCBI Taxonomy" id="470868"/>
    <lineage>
        <taxon>Bacteria</taxon>
        <taxon>Pseudomonadati</taxon>
        <taxon>Pseudomonadota</taxon>
        <taxon>Betaproteobacteria</taxon>
        <taxon>Burkholderiales</taxon>
        <taxon>Alcaligenaceae</taxon>
        <taxon>Achromobacter</taxon>
    </lineage>
</organism>
<accession>A0AA43B222</accession>